<dbReference type="EMBL" id="FQYK01000002">
    <property type="protein sequence ID" value="SHI59317.1"/>
    <property type="molecule type" value="Genomic_DNA"/>
</dbReference>
<name>A0A1M6CE88_9FLAO</name>
<dbReference type="InterPro" id="IPR001296">
    <property type="entry name" value="Glyco_trans_1"/>
</dbReference>
<dbReference type="AlphaFoldDB" id="A0A1M6CE88"/>
<dbReference type="GO" id="GO:0016757">
    <property type="term" value="F:glycosyltransferase activity"/>
    <property type="evidence" value="ECO:0007669"/>
    <property type="project" value="InterPro"/>
</dbReference>
<sequence length="378" mass="42965">MVSINSIHFERWTNQLQESGHEVHWFNVRDGGYSEKLSWVNQIVGWKFKFINNKARVFIKKRLPWLYNKLSVLIEKSTEKAFENALLEIQPDVVHSFVLYISCVPILPVMQKYPNIKWMYSSWGSDLFYFQNQAKYLNDIKQVLPRVNYMFADCKRDIDLAKAYGFDGQVLGVYPGGGGYPIDDYKAHISPLNQRKLILVKGYQGRSGRAITVLKALESLSVKLNTHPVIVFGADNEVEDFIMKRNLNSKLDLTVYPKSDFLPQMELIKLMGQALIYIGNSNSDGMPNTLLESIIMGAFPIQSNPGGATAEIIEHGKNGFLIEDCNNSSEIETLIDNALNNMELIQSACKYNQKTIMPSLDRATISKEVIAKYNSIIN</sequence>
<protein>
    <submittedName>
        <fullName evidence="2">Glycosyltransferase involved in cell wall bisynthesis</fullName>
    </submittedName>
</protein>
<dbReference type="eggNOG" id="COG0438">
    <property type="taxonomic scope" value="Bacteria"/>
</dbReference>
<keyword evidence="2" id="KW-0808">Transferase</keyword>
<evidence type="ECO:0000313" key="2">
    <source>
        <dbReference type="EMBL" id="SHI59317.1"/>
    </source>
</evidence>
<dbReference type="Pfam" id="PF00534">
    <property type="entry name" value="Glycos_transf_1"/>
    <property type="match status" value="1"/>
</dbReference>
<organism evidence="2 3">
    <name type="scientific">Algibacter luteus</name>
    <dbReference type="NCBI Taxonomy" id="1178825"/>
    <lineage>
        <taxon>Bacteria</taxon>
        <taxon>Pseudomonadati</taxon>
        <taxon>Bacteroidota</taxon>
        <taxon>Flavobacteriia</taxon>
        <taxon>Flavobacteriales</taxon>
        <taxon>Flavobacteriaceae</taxon>
        <taxon>Algibacter</taxon>
    </lineage>
</organism>
<proteinExistence type="predicted"/>
<accession>A0A1M6CE88</accession>
<dbReference type="PANTHER" id="PTHR12526">
    <property type="entry name" value="GLYCOSYLTRANSFERASE"/>
    <property type="match status" value="1"/>
</dbReference>
<reference evidence="2 3" key="1">
    <citation type="submission" date="2016-11" db="EMBL/GenBank/DDBJ databases">
        <authorList>
            <person name="Jaros S."/>
            <person name="Januszkiewicz K."/>
            <person name="Wedrychowicz H."/>
        </authorList>
    </citation>
    <scope>NUCLEOTIDE SEQUENCE [LARGE SCALE GENOMIC DNA]</scope>
    <source>
        <strain evidence="2 3">CGMCC 1.12213</strain>
    </source>
</reference>
<evidence type="ECO:0000313" key="3">
    <source>
        <dbReference type="Proteomes" id="UP000184396"/>
    </source>
</evidence>
<feature type="domain" description="Glycosyl transferase family 1" evidence="1">
    <location>
        <begin position="208"/>
        <end position="353"/>
    </location>
</feature>
<dbReference type="Gene3D" id="3.40.50.2000">
    <property type="entry name" value="Glycogen Phosphorylase B"/>
    <property type="match status" value="2"/>
</dbReference>
<dbReference type="PANTHER" id="PTHR12526:SF630">
    <property type="entry name" value="GLYCOSYLTRANSFERASE"/>
    <property type="match status" value="1"/>
</dbReference>
<dbReference type="STRING" id="1178825.SAMN05216261_1210"/>
<keyword evidence="3" id="KW-1185">Reference proteome</keyword>
<evidence type="ECO:0000259" key="1">
    <source>
        <dbReference type="Pfam" id="PF00534"/>
    </source>
</evidence>
<dbReference type="Proteomes" id="UP000184396">
    <property type="component" value="Unassembled WGS sequence"/>
</dbReference>
<gene>
    <name evidence="2" type="ORF">SAMN05216261_1210</name>
</gene>
<dbReference type="SUPFAM" id="SSF53756">
    <property type="entry name" value="UDP-Glycosyltransferase/glycogen phosphorylase"/>
    <property type="match status" value="1"/>
</dbReference>